<dbReference type="Gene3D" id="3.90.1200.10">
    <property type="match status" value="1"/>
</dbReference>
<keyword evidence="3" id="KW-1185">Reference proteome</keyword>
<evidence type="ECO:0000259" key="1">
    <source>
        <dbReference type="Pfam" id="PF01636"/>
    </source>
</evidence>
<comment type="caution">
    <text evidence="2">The sequence shown here is derived from an EMBL/GenBank/DDBJ whole genome shotgun (WGS) entry which is preliminary data.</text>
</comment>
<dbReference type="InterPro" id="IPR011009">
    <property type="entry name" value="Kinase-like_dom_sf"/>
</dbReference>
<dbReference type="EMBL" id="PSZP01000039">
    <property type="protein sequence ID" value="TCG10515.1"/>
    <property type="molecule type" value="Genomic_DNA"/>
</dbReference>
<sequence length="249" mass="29177">MKDNVVELFVDKTNINQEQIKVVDKLKGGSSSNRNYLVELIDGTKFQVKFPDERMVSKKSVYAYKQYNASMIKFIGEDGTLIKEWIEGRHPDLNNKDDAKKVLQEIKKFHDIKLPKESIDEFGIYEYRETTNISKELLKEFDQLCKILDQFPRGFIHGDINPGNILVNDEQAFLIDLEWAMSGWLILDYAYLIAFSNIDIHEVSEFSGYTVFELKKMVRLVRIHTLMWCENEKTEKADMLFEDILNKLN</sequence>
<accession>A0A4R0XNI3</accession>
<dbReference type="Proteomes" id="UP000291072">
    <property type="component" value="Unassembled WGS sequence"/>
</dbReference>
<gene>
    <name evidence="2" type="ORF">C4B25_03890</name>
</gene>
<evidence type="ECO:0000313" key="3">
    <source>
        <dbReference type="Proteomes" id="UP000291072"/>
    </source>
</evidence>
<dbReference type="RefSeq" id="WP_168380700.1">
    <property type="nucleotide sequence ID" value="NZ_PSZP01000039.1"/>
</dbReference>
<organism evidence="2 3">
    <name type="scientific">Mycoplasma todarodis</name>
    <dbReference type="NCBI Taxonomy" id="1937191"/>
    <lineage>
        <taxon>Bacteria</taxon>
        <taxon>Bacillati</taxon>
        <taxon>Mycoplasmatota</taxon>
        <taxon>Mollicutes</taxon>
        <taxon>Mycoplasmataceae</taxon>
        <taxon>Mycoplasma</taxon>
    </lineage>
</organism>
<dbReference type="AlphaFoldDB" id="A0A4R0XNI3"/>
<evidence type="ECO:0000313" key="2">
    <source>
        <dbReference type="EMBL" id="TCG10515.1"/>
    </source>
</evidence>
<feature type="domain" description="Aminoglycoside phosphotransferase" evidence="1">
    <location>
        <begin position="80"/>
        <end position="195"/>
    </location>
</feature>
<dbReference type="InterPro" id="IPR002575">
    <property type="entry name" value="Aminoglycoside_PTrfase"/>
</dbReference>
<dbReference type="Pfam" id="PF01636">
    <property type="entry name" value="APH"/>
    <property type="match status" value="1"/>
</dbReference>
<dbReference type="SUPFAM" id="SSF56112">
    <property type="entry name" value="Protein kinase-like (PK-like)"/>
    <property type="match status" value="1"/>
</dbReference>
<reference evidence="2 3" key="1">
    <citation type="submission" date="2018-02" db="EMBL/GenBank/DDBJ databases">
        <title>Mycoplasma marinum and Mycoplasma todarodis sp. nov., moderately halophilic and psychrotolerant mycoplasmas isolated from cephalopods.</title>
        <authorList>
            <person name="Viver T."/>
        </authorList>
    </citation>
    <scope>NUCLEOTIDE SEQUENCE [LARGE SCALE GENOMIC DNA]</scope>
    <source>
        <strain evidence="2 3">5H</strain>
    </source>
</reference>
<proteinExistence type="predicted"/>
<protein>
    <recommendedName>
        <fullName evidence="1">Aminoglycoside phosphotransferase domain-containing protein</fullName>
    </recommendedName>
</protein>
<name>A0A4R0XNI3_9MOLU</name>